<evidence type="ECO:0000259" key="5">
    <source>
        <dbReference type="Pfam" id="PF04389"/>
    </source>
</evidence>
<keyword evidence="4" id="KW-0812">Transmembrane</keyword>
<comment type="caution">
    <text evidence="6">The sequence shown here is derived from an EMBL/GenBank/DDBJ whole genome shotgun (WGS) entry which is preliminary data.</text>
</comment>
<dbReference type="Pfam" id="PF04389">
    <property type="entry name" value="Peptidase_M28"/>
    <property type="match status" value="1"/>
</dbReference>
<dbReference type="InterPro" id="IPR037457">
    <property type="entry name" value="M28_QC"/>
</dbReference>
<name>A0A4S4LKR7_9AGAM</name>
<gene>
    <name evidence="6" type="ORF">EW145_g296</name>
</gene>
<comment type="similarity">
    <text evidence="3">Belongs to the peptidase M28 family.</text>
</comment>
<dbReference type="PANTHER" id="PTHR12283:SF6">
    <property type="entry name" value="GLUTAMINYL-PEPTIDE CYCLOTRANSFERASE-RELATED"/>
    <property type="match status" value="1"/>
</dbReference>
<sequence>MPDVVLSLCLSILCLSYLSLGAQWLGEREFRTLSKAQVASLVSSPDPVKNLDPANRASHLSKILIPRSPDTNNNTQVKNYIVSTLRKLDWDIEEDSFKDNTPYGVKHFTNVIATKDPEAPRRVIVAAHFDSKFYSTYPDNQAEALDPLLNRRKEQLEEGLIDDEDVAETTLQLVFFDGEEAYMDWTATDSVYGARHLAEKWATTYIPPNTKRRLRNSATELATIEHLILLDLLGAKNPLVQSYFIDTAWLFDALVSAERRLVDAGVVTATDNAEPDAWRSFFAPRLDMNNHGFISDDHIPFMQRGVSILHVISSPFPRVWHTLLDDASALDLETMMRWNLIMRVFMCEYLGLQPDSNIATLKRDNEELHPRAAAPVRFSMDDGADEFGPGMGLNLDAGDDGDDNVMDMITIMQEFQKKKSMKANSRSAAFMHKKDALIAAARKEAETMVRDGHAYIEQCKARLVEMRAQETPANEVLKDAIGLWAAHEDSFQSLLSIFPELIEDLSPKRAHDINAASELLETHPLAREASRRRLMKNARKDMEEGISNQKVWIIYFLLVENPLPTLFMVFLLLSLRRTLRRSSNITRLCCCLRLGDLYAMLLCYAVVAALATAVPVLVRLT</sequence>
<dbReference type="GO" id="GO:0008270">
    <property type="term" value="F:zinc ion binding"/>
    <property type="evidence" value="ECO:0007669"/>
    <property type="project" value="TreeGrafter"/>
</dbReference>
<keyword evidence="3" id="KW-0378">Hydrolase</keyword>
<feature type="transmembrane region" description="Helical" evidence="4">
    <location>
        <begin position="552"/>
        <end position="575"/>
    </location>
</feature>
<dbReference type="EC" id="3.4.-.-" evidence="3"/>
<keyword evidence="4" id="KW-1133">Transmembrane helix</keyword>
<dbReference type="InterPro" id="IPR040234">
    <property type="entry name" value="QC/QCL"/>
</dbReference>
<dbReference type="GO" id="GO:0016603">
    <property type="term" value="F:glutaminyl-peptide cyclotransferase activity"/>
    <property type="evidence" value="ECO:0007669"/>
    <property type="project" value="InterPro"/>
</dbReference>
<keyword evidence="3" id="KW-0732">Signal</keyword>
<evidence type="ECO:0000256" key="4">
    <source>
        <dbReference type="SAM" id="Phobius"/>
    </source>
</evidence>
<keyword evidence="3" id="KW-0479">Metal-binding</keyword>
<protein>
    <recommendedName>
        <fullName evidence="3">Peptide hydrolase</fullName>
        <ecNumber evidence="3">3.4.-.-</ecNumber>
    </recommendedName>
</protein>
<evidence type="ECO:0000256" key="2">
    <source>
        <dbReference type="ARBA" id="ARBA00023315"/>
    </source>
</evidence>
<keyword evidence="3" id="KW-0645">Protease</keyword>
<dbReference type="Proteomes" id="UP000308199">
    <property type="component" value="Unassembled WGS sequence"/>
</dbReference>
<evidence type="ECO:0000256" key="3">
    <source>
        <dbReference type="RuleBase" id="RU361240"/>
    </source>
</evidence>
<evidence type="ECO:0000256" key="1">
    <source>
        <dbReference type="ARBA" id="ARBA00022679"/>
    </source>
</evidence>
<dbReference type="OrthoDB" id="3907302at2759"/>
<keyword evidence="2" id="KW-0012">Acyltransferase</keyword>
<reference evidence="6 7" key="1">
    <citation type="submission" date="2019-02" db="EMBL/GenBank/DDBJ databases">
        <title>Genome sequencing of the rare red list fungi Phellinidium pouzarii.</title>
        <authorList>
            <person name="Buettner E."/>
            <person name="Kellner H."/>
        </authorList>
    </citation>
    <scope>NUCLEOTIDE SEQUENCE [LARGE SCALE GENOMIC DNA]</scope>
    <source>
        <strain evidence="6 7">DSM 108285</strain>
    </source>
</reference>
<dbReference type="EMBL" id="SGPK01000005">
    <property type="protein sequence ID" value="THH11988.1"/>
    <property type="molecule type" value="Genomic_DNA"/>
</dbReference>
<dbReference type="AlphaFoldDB" id="A0A4S4LKR7"/>
<dbReference type="GO" id="GO:0008233">
    <property type="term" value="F:peptidase activity"/>
    <property type="evidence" value="ECO:0007669"/>
    <property type="project" value="UniProtKB-KW"/>
</dbReference>
<dbReference type="SUPFAM" id="SSF53187">
    <property type="entry name" value="Zn-dependent exopeptidases"/>
    <property type="match status" value="1"/>
</dbReference>
<evidence type="ECO:0000313" key="7">
    <source>
        <dbReference type="Proteomes" id="UP000308199"/>
    </source>
</evidence>
<dbReference type="GO" id="GO:0006508">
    <property type="term" value="P:proteolysis"/>
    <property type="evidence" value="ECO:0007669"/>
    <property type="project" value="UniProtKB-KW"/>
</dbReference>
<evidence type="ECO:0000313" key="6">
    <source>
        <dbReference type="EMBL" id="THH11988.1"/>
    </source>
</evidence>
<dbReference type="CDD" id="cd03880">
    <property type="entry name" value="M28_QC_like"/>
    <property type="match status" value="1"/>
</dbReference>
<feature type="signal peptide" evidence="3">
    <location>
        <begin position="1"/>
        <end position="21"/>
    </location>
</feature>
<keyword evidence="3" id="KW-0862">Zinc</keyword>
<accession>A0A4S4LKR7</accession>
<feature type="chain" id="PRO_5020939126" description="Peptide hydrolase" evidence="3">
    <location>
        <begin position="22"/>
        <end position="621"/>
    </location>
</feature>
<dbReference type="InterPro" id="IPR007484">
    <property type="entry name" value="Peptidase_M28"/>
</dbReference>
<dbReference type="PANTHER" id="PTHR12283">
    <property type="entry name" value="GLUTAMINYL-PEPTIDE CYCLOTRANSFERASE"/>
    <property type="match status" value="1"/>
</dbReference>
<feature type="transmembrane region" description="Helical" evidence="4">
    <location>
        <begin position="596"/>
        <end position="618"/>
    </location>
</feature>
<organism evidence="6 7">
    <name type="scientific">Phellinidium pouzarii</name>
    <dbReference type="NCBI Taxonomy" id="167371"/>
    <lineage>
        <taxon>Eukaryota</taxon>
        <taxon>Fungi</taxon>
        <taxon>Dikarya</taxon>
        <taxon>Basidiomycota</taxon>
        <taxon>Agaricomycotina</taxon>
        <taxon>Agaricomycetes</taxon>
        <taxon>Hymenochaetales</taxon>
        <taxon>Hymenochaetaceae</taxon>
        <taxon>Phellinidium</taxon>
    </lineage>
</organism>
<keyword evidence="4" id="KW-0472">Membrane</keyword>
<proteinExistence type="inferred from homology"/>
<feature type="domain" description="Peptidase M28" evidence="5">
    <location>
        <begin position="110"/>
        <end position="345"/>
    </location>
</feature>
<keyword evidence="1" id="KW-0808">Transferase</keyword>
<dbReference type="Gene3D" id="3.40.630.10">
    <property type="entry name" value="Zn peptidases"/>
    <property type="match status" value="1"/>
</dbReference>
<keyword evidence="7" id="KW-1185">Reference proteome</keyword>